<reference evidence="2" key="1">
    <citation type="submission" date="2022-11" db="UniProtKB">
        <authorList>
            <consortium name="WormBaseParasite"/>
        </authorList>
    </citation>
    <scope>IDENTIFICATION</scope>
</reference>
<evidence type="ECO:0000313" key="2">
    <source>
        <dbReference type="WBParaSite" id="nRc.2.0.1.t31148-RA"/>
    </source>
</evidence>
<keyword evidence="1" id="KW-1185">Reference proteome</keyword>
<proteinExistence type="predicted"/>
<name>A0A915JZS4_ROMCU</name>
<organism evidence="1 2">
    <name type="scientific">Romanomermis culicivorax</name>
    <name type="common">Nematode worm</name>
    <dbReference type="NCBI Taxonomy" id="13658"/>
    <lineage>
        <taxon>Eukaryota</taxon>
        <taxon>Metazoa</taxon>
        <taxon>Ecdysozoa</taxon>
        <taxon>Nematoda</taxon>
        <taxon>Enoplea</taxon>
        <taxon>Dorylaimia</taxon>
        <taxon>Mermithida</taxon>
        <taxon>Mermithoidea</taxon>
        <taxon>Mermithidae</taxon>
        <taxon>Romanomermis</taxon>
    </lineage>
</organism>
<accession>A0A915JZS4</accession>
<protein>
    <submittedName>
        <fullName evidence="2">Uncharacterized protein</fullName>
    </submittedName>
</protein>
<evidence type="ECO:0000313" key="1">
    <source>
        <dbReference type="Proteomes" id="UP000887565"/>
    </source>
</evidence>
<dbReference type="WBParaSite" id="nRc.2.0.1.t31148-RA">
    <property type="protein sequence ID" value="nRc.2.0.1.t31148-RA"/>
    <property type="gene ID" value="nRc.2.0.1.g31148"/>
</dbReference>
<dbReference type="Proteomes" id="UP000887565">
    <property type="component" value="Unplaced"/>
</dbReference>
<dbReference type="AlphaFoldDB" id="A0A915JZS4"/>
<sequence length="153" mass="17546">MLDSNALQKDCLVTSIPIRGTDILKNYMPVPVLKFSVIWLRFQNFVRLKTVPVPVNRFTSKNKSSQLQCSAKRSHYVRCMICKRRRPMKNGGQFLGGLDQMTWCARIDARNRPNVKLPTNKVFSLMVSTASSERKIFQHLALFKPSCIIDCIP</sequence>